<evidence type="ECO:0000313" key="1">
    <source>
        <dbReference type="EnsemblMetazoa" id="Aqu2.1.38936_001"/>
    </source>
</evidence>
<accession>A0A1X7VFV3</accession>
<dbReference type="AlphaFoldDB" id="A0A1X7VFV3"/>
<dbReference type="InParanoid" id="A0A1X7VFV3"/>
<sequence>MKRSTASEHFEEFQTKEIGGAYTTAIRELYHTLLANQVLHNKIATTVKSILKGLLPSLDVDNMKLPRESCASYLIWQELTAENLAHKARCLLDKAQYGLLNLNCDRTTLAQKKRQGAAISGMTLSVADSMIDDISKELLKLRDIAHALQLSNVDTINSLIQSSSSDTASTLKRSNRIGEEKEEYMQCFGPARECPDVIEFVKNFCCMQLGENLRKAFFDGIKIADSNPVCDVLVHDFCKLVGNHG</sequence>
<dbReference type="EnsemblMetazoa" id="Aqu2.1.38936_001">
    <property type="protein sequence ID" value="Aqu2.1.38936_001"/>
    <property type="gene ID" value="Aqu2.1.38936"/>
</dbReference>
<organism evidence="1">
    <name type="scientific">Amphimedon queenslandica</name>
    <name type="common">Sponge</name>
    <dbReference type="NCBI Taxonomy" id="400682"/>
    <lineage>
        <taxon>Eukaryota</taxon>
        <taxon>Metazoa</taxon>
        <taxon>Porifera</taxon>
        <taxon>Demospongiae</taxon>
        <taxon>Heteroscleromorpha</taxon>
        <taxon>Haplosclerida</taxon>
        <taxon>Niphatidae</taxon>
        <taxon>Amphimedon</taxon>
    </lineage>
</organism>
<name>A0A1X7VFV3_AMPQE</name>
<dbReference type="OrthoDB" id="6152127at2759"/>
<protein>
    <submittedName>
        <fullName evidence="1">Uncharacterized protein</fullName>
    </submittedName>
</protein>
<proteinExistence type="predicted"/>
<reference evidence="1" key="1">
    <citation type="submission" date="2017-05" db="UniProtKB">
        <authorList>
            <consortium name="EnsemblMetazoa"/>
        </authorList>
    </citation>
    <scope>IDENTIFICATION</scope>
</reference>